<evidence type="ECO:0000256" key="5">
    <source>
        <dbReference type="ARBA" id="ARBA00022989"/>
    </source>
</evidence>
<keyword evidence="5 8" id="KW-1133">Transmembrane helix</keyword>
<evidence type="ECO:0000256" key="4">
    <source>
        <dbReference type="ARBA" id="ARBA00022692"/>
    </source>
</evidence>
<evidence type="ECO:0000256" key="8">
    <source>
        <dbReference type="SAM" id="Phobius"/>
    </source>
</evidence>
<sequence>MAYSSSIRWRVTTTDYASKLSSNPSSMFLFFSTTIPNKWPRFITCSLDPTSTSSIIESQNSTYKNRAREKSLEIQPTNDGTFSVVRSDGRKPYEKKINKDETENGANKGLKSGPEKRRPSWQKALFASNKMRSILLLNAITIVYASDIPVIKEVEAIMDPAAFSAVRFIMSAIPFLPFVFRSRGDVQTRNAGIELGFWISLGYLLEALGLLTSDAGRASFISLFTVIVVPLLDGLFGSIIPARTWFGVLMSALGVGMLECSGSPPNVGDLFNFLSAIFFGIHMLRTEHISRRTKKDNFLAILGYEVANAASQYHSCLNFFFGQLTFQTLFLNNSVVYSGLVVVAVLSTFWVVIGGWFDGSQSSDQLTWTWTELWDWIVAFPWIPALYTGAFSTGICLWIEIAAMRDVSATETAIIYGLEPLWGAGFAWFLLGGERWGALGWIGAALVLGGSLVVQIFVVRSKKDLTDFLK</sequence>
<organism evidence="10 11">
    <name type="scientific">Rubus argutus</name>
    <name type="common">Southern blackberry</name>
    <dbReference type="NCBI Taxonomy" id="59490"/>
    <lineage>
        <taxon>Eukaryota</taxon>
        <taxon>Viridiplantae</taxon>
        <taxon>Streptophyta</taxon>
        <taxon>Embryophyta</taxon>
        <taxon>Tracheophyta</taxon>
        <taxon>Spermatophyta</taxon>
        <taxon>Magnoliopsida</taxon>
        <taxon>eudicotyledons</taxon>
        <taxon>Gunneridae</taxon>
        <taxon>Pentapetalae</taxon>
        <taxon>rosids</taxon>
        <taxon>fabids</taxon>
        <taxon>Rosales</taxon>
        <taxon>Rosaceae</taxon>
        <taxon>Rosoideae</taxon>
        <taxon>Rosoideae incertae sedis</taxon>
        <taxon>Rubus</taxon>
    </lineage>
</organism>
<feature type="transmembrane region" description="Helical" evidence="8">
    <location>
        <begin position="377"/>
        <end position="401"/>
    </location>
</feature>
<feature type="region of interest" description="Disordered" evidence="7">
    <location>
        <begin position="93"/>
        <end position="117"/>
    </location>
</feature>
<dbReference type="InterPro" id="IPR000620">
    <property type="entry name" value="EamA_dom"/>
</dbReference>
<dbReference type="Pfam" id="PF00892">
    <property type="entry name" value="EamA"/>
    <property type="match status" value="1"/>
</dbReference>
<evidence type="ECO:0000259" key="9">
    <source>
        <dbReference type="Pfam" id="PF00892"/>
    </source>
</evidence>
<dbReference type="PANTHER" id="PTHR42920">
    <property type="entry name" value="OS03G0707200 PROTEIN-RELATED"/>
    <property type="match status" value="1"/>
</dbReference>
<dbReference type="PANTHER" id="PTHR42920:SF10">
    <property type="entry name" value="EAMA DOMAIN-CONTAINING PROTEIN"/>
    <property type="match status" value="1"/>
</dbReference>
<feature type="transmembrane region" description="Helical" evidence="8">
    <location>
        <begin position="157"/>
        <end position="180"/>
    </location>
</feature>
<gene>
    <name evidence="10" type="ORF">M0R45_023020</name>
</gene>
<evidence type="ECO:0000256" key="2">
    <source>
        <dbReference type="ARBA" id="ARBA00007635"/>
    </source>
</evidence>
<reference evidence="10 11" key="1">
    <citation type="journal article" date="2023" name="G3 (Bethesda)">
        <title>A chromosome-length genome assembly and annotation of blackberry (Rubus argutus, cv. 'Hillquist').</title>
        <authorList>
            <person name="Bruna T."/>
            <person name="Aryal R."/>
            <person name="Dudchenko O."/>
            <person name="Sargent D.J."/>
            <person name="Mead D."/>
            <person name="Buti M."/>
            <person name="Cavallini A."/>
            <person name="Hytonen T."/>
            <person name="Andres J."/>
            <person name="Pham M."/>
            <person name="Weisz D."/>
            <person name="Mascagni F."/>
            <person name="Usai G."/>
            <person name="Natali L."/>
            <person name="Bassil N."/>
            <person name="Fernandez G.E."/>
            <person name="Lomsadze A."/>
            <person name="Armour M."/>
            <person name="Olukolu B."/>
            <person name="Poorten T."/>
            <person name="Britton C."/>
            <person name="Davik J."/>
            <person name="Ashrafi H."/>
            <person name="Aiden E.L."/>
            <person name="Borodovsky M."/>
            <person name="Worthington M."/>
        </authorList>
    </citation>
    <scope>NUCLEOTIDE SEQUENCE [LARGE SCALE GENOMIC DNA]</scope>
    <source>
        <strain evidence="10">PI 553951</strain>
    </source>
</reference>
<feature type="compositionally biased region" description="Basic and acidic residues" evidence="7">
    <location>
        <begin position="93"/>
        <end position="102"/>
    </location>
</feature>
<evidence type="ECO:0000256" key="3">
    <source>
        <dbReference type="ARBA" id="ARBA00022475"/>
    </source>
</evidence>
<feature type="transmembrane region" description="Helical" evidence="8">
    <location>
        <begin position="438"/>
        <end position="459"/>
    </location>
</feature>
<dbReference type="EMBL" id="JBEDUW010000005">
    <property type="protein sequence ID" value="KAK9925755.1"/>
    <property type="molecule type" value="Genomic_DNA"/>
</dbReference>
<dbReference type="SUPFAM" id="SSF103481">
    <property type="entry name" value="Multidrug resistance efflux transporter EmrE"/>
    <property type="match status" value="1"/>
</dbReference>
<proteinExistence type="inferred from homology"/>
<keyword evidence="4 8" id="KW-0812">Transmembrane</keyword>
<name>A0AAW1WR18_RUBAR</name>
<feature type="transmembrane region" description="Helical" evidence="8">
    <location>
        <begin position="413"/>
        <end position="432"/>
    </location>
</feature>
<evidence type="ECO:0000256" key="1">
    <source>
        <dbReference type="ARBA" id="ARBA00004651"/>
    </source>
</evidence>
<keyword evidence="11" id="KW-1185">Reference proteome</keyword>
<dbReference type="Proteomes" id="UP001457282">
    <property type="component" value="Unassembled WGS sequence"/>
</dbReference>
<dbReference type="AlphaFoldDB" id="A0AAW1WR18"/>
<feature type="transmembrane region" description="Helical" evidence="8">
    <location>
        <begin position="133"/>
        <end position="151"/>
    </location>
</feature>
<keyword evidence="3" id="KW-1003">Cell membrane</keyword>
<dbReference type="InterPro" id="IPR051258">
    <property type="entry name" value="Diverse_Substrate_Transporter"/>
</dbReference>
<keyword evidence="6 8" id="KW-0472">Membrane</keyword>
<evidence type="ECO:0000313" key="11">
    <source>
        <dbReference type="Proteomes" id="UP001457282"/>
    </source>
</evidence>
<evidence type="ECO:0000256" key="7">
    <source>
        <dbReference type="SAM" id="MobiDB-lite"/>
    </source>
</evidence>
<comment type="similarity">
    <text evidence="2">Belongs to the drug/metabolite transporter (DMT) superfamily. Plant drug/metabolite exporter (P-DME) (TC 2.A.7.4) family.</text>
</comment>
<feature type="transmembrane region" description="Helical" evidence="8">
    <location>
        <begin position="218"/>
        <end position="237"/>
    </location>
</feature>
<dbReference type="InterPro" id="IPR037185">
    <property type="entry name" value="EmrE-like"/>
</dbReference>
<protein>
    <recommendedName>
        <fullName evidence="9">EamA domain-containing protein</fullName>
    </recommendedName>
</protein>
<feature type="transmembrane region" description="Helical" evidence="8">
    <location>
        <begin position="335"/>
        <end position="357"/>
    </location>
</feature>
<dbReference type="GO" id="GO:0005886">
    <property type="term" value="C:plasma membrane"/>
    <property type="evidence" value="ECO:0007669"/>
    <property type="project" value="UniProtKB-SubCell"/>
</dbReference>
<comment type="caution">
    <text evidence="10">The sequence shown here is derived from an EMBL/GenBank/DDBJ whole genome shotgun (WGS) entry which is preliminary data.</text>
</comment>
<comment type="subcellular location">
    <subcellularLocation>
        <location evidence="1">Cell membrane</location>
        <topology evidence="1">Multi-pass membrane protein</topology>
    </subcellularLocation>
</comment>
<feature type="domain" description="EamA" evidence="9">
    <location>
        <begin position="133"/>
        <end position="257"/>
    </location>
</feature>
<evidence type="ECO:0000313" key="10">
    <source>
        <dbReference type="EMBL" id="KAK9925755.1"/>
    </source>
</evidence>
<feature type="transmembrane region" description="Helical" evidence="8">
    <location>
        <begin position="270"/>
        <end position="286"/>
    </location>
</feature>
<accession>A0AAW1WR18</accession>
<evidence type="ECO:0000256" key="6">
    <source>
        <dbReference type="ARBA" id="ARBA00023136"/>
    </source>
</evidence>